<evidence type="ECO:0000313" key="3">
    <source>
        <dbReference type="Proteomes" id="UP000500826"/>
    </source>
</evidence>
<reference evidence="2 3" key="2">
    <citation type="submission" date="2020-05" db="EMBL/GenBank/DDBJ databases">
        <authorList>
            <person name="Khan S.A."/>
            <person name="Jeon C.O."/>
            <person name="Chun B.H."/>
        </authorList>
    </citation>
    <scope>NUCLEOTIDE SEQUENCE [LARGE SCALE GENOMIC DNA]</scope>
    <source>
        <strain evidence="2 3">H242</strain>
    </source>
</reference>
<evidence type="ECO:0000313" key="2">
    <source>
        <dbReference type="EMBL" id="QJW85278.1"/>
    </source>
</evidence>
<keyword evidence="3" id="KW-1185">Reference proteome</keyword>
<name>A0ABX6P5B5_9BURK</name>
<proteinExistence type="predicted"/>
<reference evidence="2 3" key="1">
    <citation type="submission" date="2020-05" db="EMBL/GenBank/DDBJ databases">
        <title>Ramlibacter rhizophilus sp. nov., isolated from rhizosphere soil of national flower Mugunghwa from South Korea.</title>
        <authorList>
            <person name="Zheng-Fei Y."/>
            <person name="Huan T."/>
        </authorList>
    </citation>
    <scope>NUCLEOTIDE SEQUENCE [LARGE SCALE GENOMIC DNA]</scope>
    <source>
        <strain evidence="2 3">H242</strain>
    </source>
</reference>
<feature type="signal peptide" evidence="1">
    <location>
        <begin position="1"/>
        <end position="23"/>
    </location>
</feature>
<dbReference type="Proteomes" id="UP000500826">
    <property type="component" value="Chromosome"/>
</dbReference>
<keyword evidence="1" id="KW-0732">Signal</keyword>
<organism evidence="2 3">
    <name type="scientific">Ramlibacter terrae</name>
    <dbReference type="NCBI Taxonomy" id="2732511"/>
    <lineage>
        <taxon>Bacteria</taxon>
        <taxon>Pseudomonadati</taxon>
        <taxon>Pseudomonadota</taxon>
        <taxon>Betaproteobacteria</taxon>
        <taxon>Burkholderiales</taxon>
        <taxon>Comamonadaceae</taxon>
        <taxon>Ramlibacter</taxon>
    </lineage>
</organism>
<evidence type="ECO:0000256" key="1">
    <source>
        <dbReference type="SAM" id="SignalP"/>
    </source>
</evidence>
<dbReference type="EMBL" id="CP053418">
    <property type="protein sequence ID" value="QJW85278.1"/>
    <property type="molecule type" value="Genomic_DNA"/>
</dbReference>
<accession>A0ABX6P5B5</accession>
<protein>
    <submittedName>
        <fullName evidence="2">Uncharacterized protein</fullName>
    </submittedName>
</protein>
<feature type="chain" id="PRO_5045776566" evidence="1">
    <location>
        <begin position="24"/>
        <end position="153"/>
    </location>
</feature>
<gene>
    <name evidence="2" type="ORF">HK414_23450</name>
</gene>
<sequence length="153" mass="16673">MQVGHLAVGFLALLMAYAPSAHACQPPWPGERMSTERELRKLYTEQADAILVVRAIERGDNGKENPTAFEGEGWATVTVLHVLKGTARNKVRYRLGGCGYGGMWATHLAKDKDTVVLLNGDRVFYGVELAPGRTARSHAEEVLRGGSDGPMPR</sequence>